<proteinExistence type="predicted"/>
<sequence>MLGTYYGWHIYISSYTTAPRDDCRNAFIHLKVLTLPCLYMLLCVCHIRLNVNNFLQQSNIHRYDTRNKLQYRLPFCRLNKTQNSSVIMGFMKGTSKLNLTKPNLCEATTSNQYIDATKEFRETNCYRHYKFLPHSTRHASTSAVFRQSVPLYTLCKTAGWSQRFSTFAKFYNHPLSNETDFGKDIFNLATV</sequence>
<comment type="caution">
    <text evidence="1">The sequence shown here is derived from an EMBL/GenBank/DDBJ whole genome shotgun (WGS) entry which is preliminary data.</text>
</comment>
<dbReference type="AlphaFoldDB" id="A0AAN7VSF2"/>
<accession>A0AAN7VSF2</accession>
<keyword evidence="2" id="KW-1185">Reference proteome</keyword>
<organism evidence="1 2">
    <name type="scientific">Pyrocoelia pectoralis</name>
    <dbReference type="NCBI Taxonomy" id="417401"/>
    <lineage>
        <taxon>Eukaryota</taxon>
        <taxon>Metazoa</taxon>
        <taxon>Ecdysozoa</taxon>
        <taxon>Arthropoda</taxon>
        <taxon>Hexapoda</taxon>
        <taxon>Insecta</taxon>
        <taxon>Pterygota</taxon>
        <taxon>Neoptera</taxon>
        <taxon>Endopterygota</taxon>
        <taxon>Coleoptera</taxon>
        <taxon>Polyphaga</taxon>
        <taxon>Elateriformia</taxon>
        <taxon>Elateroidea</taxon>
        <taxon>Lampyridae</taxon>
        <taxon>Lampyrinae</taxon>
        <taxon>Pyrocoelia</taxon>
    </lineage>
</organism>
<reference evidence="1 2" key="1">
    <citation type="journal article" date="2024" name="Insects">
        <title>An Improved Chromosome-Level Genome Assembly of the Firefly Pyrocoelia pectoralis.</title>
        <authorList>
            <person name="Fu X."/>
            <person name="Meyer-Rochow V.B."/>
            <person name="Ballantyne L."/>
            <person name="Zhu X."/>
        </authorList>
    </citation>
    <scope>NUCLEOTIDE SEQUENCE [LARGE SCALE GENOMIC DNA]</scope>
    <source>
        <strain evidence="1">XCY_ONT2</strain>
    </source>
</reference>
<evidence type="ECO:0000313" key="2">
    <source>
        <dbReference type="Proteomes" id="UP001329430"/>
    </source>
</evidence>
<dbReference type="Proteomes" id="UP001329430">
    <property type="component" value="Chromosome 1"/>
</dbReference>
<evidence type="ECO:0000313" key="1">
    <source>
        <dbReference type="EMBL" id="KAK5649871.1"/>
    </source>
</evidence>
<dbReference type="EMBL" id="JAVRBK010000001">
    <property type="protein sequence ID" value="KAK5649871.1"/>
    <property type="molecule type" value="Genomic_DNA"/>
</dbReference>
<name>A0AAN7VSF2_9COLE</name>
<gene>
    <name evidence="1" type="ORF">RI129_000900</name>
</gene>
<protein>
    <submittedName>
        <fullName evidence="1">Uncharacterized protein</fullName>
    </submittedName>
</protein>